<sequence>MKGPTKQCESLKRKLKVWKIACFLIGFLFILYVYQAYIDDRRSLYFNLTDIRNATIGINNQLMGIQHDTNNSRSSEYNSDLLRNHIQSFNREHNRLTNYFNPFESNWYENNRRTYSFSIQQGFINVVDLLKLKNTTGHWSTTEADLLDMMNSTFIDYSRLLDKEQQNLNGIFERFPLVTETGSVTHSIDVEQIVKIQNEINNLSYFYLLYQRLPEEMNRLSEDEIVERLIYVLDMDEKEINEILIEEDQTLRKYNFTIYRDRSNVRGQLNGYGFINEVYFGTPPDEGDLVDRELVAENLNSLLKREYGEIDYVIYDRGINYQLEDLDPDKTQLYSYEVNLTVDGYRTEKSLMVYYNARNGNLVHFKNWYENSGGLLFDPSFYELDAEGILKPNDALTQYKNSKDTSLEEEYIETVIVWSSLSGKFELVHIYTSGLYLNAHTGKEEKVSSRGILRTFF</sequence>
<organism evidence="2 3">
    <name type="scientific">Evansella vedderi</name>
    <dbReference type="NCBI Taxonomy" id="38282"/>
    <lineage>
        <taxon>Bacteria</taxon>
        <taxon>Bacillati</taxon>
        <taxon>Bacillota</taxon>
        <taxon>Bacilli</taxon>
        <taxon>Bacillales</taxon>
        <taxon>Bacillaceae</taxon>
        <taxon>Evansella</taxon>
    </lineage>
</organism>
<protein>
    <submittedName>
        <fullName evidence="2">Uncharacterized protein</fullName>
    </submittedName>
</protein>
<keyword evidence="1" id="KW-1133">Transmembrane helix</keyword>
<evidence type="ECO:0000313" key="2">
    <source>
        <dbReference type="EMBL" id="MDQ0256326.1"/>
    </source>
</evidence>
<evidence type="ECO:0000256" key="1">
    <source>
        <dbReference type="SAM" id="Phobius"/>
    </source>
</evidence>
<keyword evidence="1" id="KW-0472">Membrane</keyword>
<dbReference type="EMBL" id="JAUSUG010000016">
    <property type="protein sequence ID" value="MDQ0256326.1"/>
    <property type="molecule type" value="Genomic_DNA"/>
</dbReference>
<name>A0ABT9ZYK2_9BACI</name>
<dbReference type="Proteomes" id="UP001230005">
    <property type="component" value="Unassembled WGS sequence"/>
</dbReference>
<keyword evidence="1" id="KW-0812">Transmembrane</keyword>
<accession>A0ABT9ZYK2</accession>
<comment type="caution">
    <text evidence="2">The sequence shown here is derived from an EMBL/GenBank/DDBJ whole genome shotgun (WGS) entry which is preliminary data.</text>
</comment>
<feature type="transmembrane region" description="Helical" evidence="1">
    <location>
        <begin position="20"/>
        <end position="38"/>
    </location>
</feature>
<proteinExistence type="predicted"/>
<evidence type="ECO:0000313" key="3">
    <source>
        <dbReference type="Proteomes" id="UP001230005"/>
    </source>
</evidence>
<keyword evidence="3" id="KW-1185">Reference proteome</keyword>
<reference evidence="2 3" key="1">
    <citation type="submission" date="2023-07" db="EMBL/GenBank/DDBJ databases">
        <title>Genomic Encyclopedia of Type Strains, Phase IV (KMG-IV): sequencing the most valuable type-strain genomes for metagenomic binning, comparative biology and taxonomic classification.</title>
        <authorList>
            <person name="Goeker M."/>
        </authorList>
    </citation>
    <scope>NUCLEOTIDE SEQUENCE [LARGE SCALE GENOMIC DNA]</scope>
    <source>
        <strain evidence="2 3">DSM 9768</strain>
    </source>
</reference>
<dbReference type="RefSeq" id="WP_307328291.1">
    <property type="nucleotide sequence ID" value="NZ_JAUSUG010000016.1"/>
</dbReference>
<gene>
    <name evidence="2" type="ORF">J2S74_003746</name>
</gene>